<evidence type="ECO:0000313" key="2">
    <source>
        <dbReference type="EMBL" id="KAK4268543.1"/>
    </source>
</evidence>
<feature type="compositionally biased region" description="Low complexity" evidence="1">
    <location>
        <begin position="7"/>
        <end position="18"/>
    </location>
</feature>
<name>A0AAE1JHP6_9FABA</name>
<protein>
    <submittedName>
        <fullName evidence="2">Uncharacterized protein</fullName>
    </submittedName>
</protein>
<gene>
    <name evidence="2" type="ORF">QN277_025189</name>
</gene>
<proteinExistence type="predicted"/>
<evidence type="ECO:0000256" key="1">
    <source>
        <dbReference type="SAM" id="MobiDB-lite"/>
    </source>
</evidence>
<dbReference type="AlphaFoldDB" id="A0AAE1JHP6"/>
<dbReference type="Proteomes" id="UP001293593">
    <property type="component" value="Unassembled WGS sequence"/>
</dbReference>
<accession>A0AAE1JHP6</accession>
<comment type="caution">
    <text evidence="2">The sequence shown here is derived from an EMBL/GenBank/DDBJ whole genome shotgun (WGS) entry which is preliminary data.</text>
</comment>
<feature type="region of interest" description="Disordered" evidence="1">
    <location>
        <begin position="1"/>
        <end position="26"/>
    </location>
</feature>
<evidence type="ECO:0000313" key="3">
    <source>
        <dbReference type="Proteomes" id="UP001293593"/>
    </source>
</evidence>
<sequence>MAGKVATTSTTYSPSPTTHKTEAPIFNEDWVRPDGRGFHQCRLACKPLKQFCILNV</sequence>
<organism evidence="2 3">
    <name type="scientific">Acacia crassicarpa</name>
    <name type="common">northern wattle</name>
    <dbReference type="NCBI Taxonomy" id="499986"/>
    <lineage>
        <taxon>Eukaryota</taxon>
        <taxon>Viridiplantae</taxon>
        <taxon>Streptophyta</taxon>
        <taxon>Embryophyta</taxon>
        <taxon>Tracheophyta</taxon>
        <taxon>Spermatophyta</taxon>
        <taxon>Magnoliopsida</taxon>
        <taxon>eudicotyledons</taxon>
        <taxon>Gunneridae</taxon>
        <taxon>Pentapetalae</taxon>
        <taxon>rosids</taxon>
        <taxon>fabids</taxon>
        <taxon>Fabales</taxon>
        <taxon>Fabaceae</taxon>
        <taxon>Caesalpinioideae</taxon>
        <taxon>mimosoid clade</taxon>
        <taxon>Acacieae</taxon>
        <taxon>Acacia</taxon>
    </lineage>
</organism>
<reference evidence="2" key="1">
    <citation type="submission" date="2023-10" db="EMBL/GenBank/DDBJ databases">
        <title>Chromosome-level genome of the transformable northern wattle, Acacia crassicarpa.</title>
        <authorList>
            <person name="Massaro I."/>
            <person name="Sinha N.R."/>
            <person name="Poethig S."/>
            <person name="Leichty A.R."/>
        </authorList>
    </citation>
    <scope>NUCLEOTIDE SEQUENCE</scope>
    <source>
        <strain evidence="2">Acra3RX</strain>
        <tissue evidence="2">Leaf</tissue>
    </source>
</reference>
<dbReference type="EMBL" id="JAWXYG010000007">
    <property type="protein sequence ID" value="KAK4268543.1"/>
    <property type="molecule type" value="Genomic_DNA"/>
</dbReference>
<keyword evidence="3" id="KW-1185">Reference proteome</keyword>